<dbReference type="EMBL" id="LGUS01000222">
    <property type="protein sequence ID" value="KOG29223.1"/>
    <property type="molecule type" value="Genomic_DNA"/>
</dbReference>
<feature type="signal peptide" evidence="1">
    <location>
        <begin position="1"/>
        <end position="30"/>
    </location>
</feature>
<accession>A0A0L8KTF2</accession>
<dbReference type="Proteomes" id="UP000037251">
    <property type="component" value="Unassembled WGS sequence"/>
</dbReference>
<dbReference type="PATRIC" id="fig|67356.5.peg.7807"/>
<name>A0A0L8KTF2_9ACTN</name>
<evidence type="ECO:0000256" key="1">
    <source>
        <dbReference type="SAM" id="SignalP"/>
    </source>
</evidence>
<comment type="caution">
    <text evidence="2">The sequence shown here is derived from an EMBL/GenBank/DDBJ whole genome shotgun (WGS) entry which is preliminary data.</text>
</comment>
<dbReference type="eggNOG" id="ENOG5030GKZ">
    <property type="taxonomic scope" value="Bacteria"/>
</dbReference>
<organism evidence="2 3">
    <name type="scientific">Streptomyces resistomycificus</name>
    <dbReference type="NCBI Taxonomy" id="67356"/>
    <lineage>
        <taxon>Bacteria</taxon>
        <taxon>Bacillati</taxon>
        <taxon>Actinomycetota</taxon>
        <taxon>Actinomycetes</taxon>
        <taxon>Kitasatosporales</taxon>
        <taxon>Streptomycetaceae</taxon>
        <taxon>Streptomyces</taxon>
        <taxon>Streptomyces aurantiacus group</taxon>
    </lineage>
</organism>
<feature type="chain" id="PRO_5011858548" evidence="1">
    <location>
        <begin position="31"/>
        <end position="169"/>
    </location>
</feature>
<reference evidence="3" key="1">
    <citation type="submission" date="2015-07" db="EMBL/GenBank/DDBJ databases">
        <authorList>
            <person name="Ju K.-S."/>
            <person name="Doroghazi J.R."/>
            <person name="Metcalf W.W."/>
        </authorList>
    </citation>
    <scope>NUCLEOTIDE SEQUENCE [LARGE SCALE GENOMIC DNA]</scope>
    <source>
        <strain evidence="3">NRRL 2290</strain>
    </source>
</reference>
<dbReference type="RefSeq" id="WP_030042047.1">
    <property type="nucleotide sequence ID" value="NZ_KL575612.1"/>
</dbReference>
<gene>
    <name evidence="2" type="ORF">ADK37_36495</name>
</gene>
<keyword evidence="3" id="KW-1185">Reference proteome</keyword>
<evidence type="ECO:0000313" key="3">
    <source>
        <dbReference type="Proteomes" id="UP000037251"/>
    </source>
</evidence>
<keyword evidence="1" id="KW-0732">Signal</keyword>
<sequence length="169" mass="17141">MSLTNYRLAAASMVLTAALVGVAGAGTAMASTAPVASAATDVDAGSALVPVGFVDLPTRALPAAGESHTFVVSYTNDSSAAQVVAPQILVESPEAGPFLAPEDIRVERRSADGARQTVAVGSQTGTLFTDLVAAQRTLRPGETLTERYRVTVLSPGAAGTVQPRVALYG</sequence>
<dbReference type="AlphaFoldDB" id="A0A0L8KTF2"/>
<dbReference type="STRING" id="67356.AQJ84_03695"/>
<proteinExistence type="predicted"/>
<protein>
    <submittedName>
        <fullName evidence="2">Gram-positive signal peptide protein, YSIRK family</fullName>
    </submittedName>
</protein>
<evidence type="ECO:0000313" key="2">
    <source>
        <dbReference type="EMBL" id="KOG29223.1"/>
    </source>
</evidence>